<proteinExistence type="predicted"/>
<keyword evidence="1" id="KW-0472">Membrane</keyword>
<keyword evidence="1" id="KW-0812">Transmembrane</keyword>
<dbReference type="AlphaFoldDB" id="A0A2C9WA75"/>
<reference evidence="2" key="1">
    <citation type="submission" date="2016-02" db="EMBL/GenBank/DDBJ databases">
        <title>WGS assembly of Manihot esculenta.</title>
        <authorList>
            <person name="Bredeson J.V."/>
            <person name="Prochnik S.E."/>
            <person name="Lyons J.B."/>
            <person name="Schmutz J."/>
            <person name="Grimwood J."/>
            <person name="Vrebalov J."/>
            <person name="Bart R.S."/>
            <person name="Amuge T."/>
            <person name="Ferguson M.E."/>
            <person name="Green R."/>
            <person name="Putnam N."/>
            <person name="Stites J."/>
            <person name="Rounsley S."/>
            <person name="Rokhsar D.S."/>
        </authorList>
    </citation>
    <scope>NUCLEOTIDE SEQUENCE [LARGE SCALE GENOMIC DNA]</scope>
    <source>
        <tissue evidence="2">Leaf</tissue>
    </source>
</reference>
<evidence type="ECO:0000256" key="1">
    <source>
        <dbReference type="SAM" id="Phobius"/>
    </source>
</evidence>
<accession>A0A2C9WA75</accession>
<name>A0A2C9WA75_MANES</name>
<gene>
    <name evidence="2" type="ORF">MANES_02G023700</name>
</gene>
<keyword evidence="1" id="KW-1133">Transmembrane helix</keyword>
<evidence type="ECO:0000313" key="2">
    <source>
        <dbReference type="EMBL" id="OAY56524.1"/>
    </source>
</evidence>
<feature type="transmembrane region" description="Helical" evidence="1">
    <location>
        <begin position="12"/>
        <end position="32"/>
    </location>
</feature>
<dbReference type="EMBL" id="CM004388">
    <property type="protein sequence ID" value="OAY56524.1"/>
    <property type="molecule type" value="Genomic_DNA"/>
</dbReference>
<protein>
    <submittedName>
        <fullName evidence="2">Uncharacterized protein</fullName>
    </submittedName>
</protein>
<sequence>MLFFYLNINWGPQFLSLACLHCIVASMFFNLLL</sequence>
<organism evidence="2">
    <name type="scientific">Manihot esculenta</name>
    <name type="common">Cassava</name>
    <name type="synonym">Jatropha manihot</name>
    <dbReference type="NCBI Taxonomy" id="3983"/>
    <lineage>
        <taxon>Eukaryota</taxon>
        <taxon>Viridiplantae</taxon>
        <taxon>Streptophyta</taxon>
        <taxon>Embryophyta</taxon>
        <taxon>Tracheophyta</taxon>
        <taxon>Spermatophyta</taxon>
        <taxon>Magnoliopsida</taxon>
        <taxon>eudicotyledons</taxon>
        <taxon>Gunneridae</taxon>
        <taxon>Pentapetalae</taxon>
        <taxon>rosids</taxon>
        <taxon>fabids</taxon>
        <taxon>Malpighiales</taxon>
        <taxon>Euphorbiaceae</taxon>
        <taxon>Crotonoideae</taxon>
        <taxon>Manihoteae</taxon>
        <taxon>Manihot</taxon>
    </lineage>
</organism>